<sequence length="208" mass="22635">MKSSRRFIAAINTRSKTLRNCLAWNQKGLPWSAKHSFAMVAAQVSAFITTANNNSGNTTDQLYKQLCCFRALSHIRINVMAGTVSGGVRVLLRLEGLCLLALSLLAYAKFGGHWSTLFWYFLLPDLSFAGYLVGPRTGAIAYNLAHALLGPVFVLAGGMFLSEPAAITAGLIWMAHIGFDRALGYGLKYFSGFRFTHLGVIGRGHADT</sequence>
<comment type="caution">
    <text evidence="2">The sequence shown here is derived from an EMBL/GenBank/DDBJ whole genome shotgun (WGS) entry which is preliminary data.</text>
</comment>
<name>A0A318KQ50_9NEIS</name>
<accession>A0A318KQ50</accession>
<feature type="transmembrane region" description="Helical" evidence="1">
    <location>
        <begin position="114"/>
        <end position="133"/>
    </location>
</feature>
<feature type="transmembrane region" description="Helical" evidence="1">
    <location>
        <begin position="167"/>
        <end position="187"/>
    </location>
</feature>
<feature type="transmembrane region" description="Helical" evidence="1">
    <location>
        <begin position="90"/>
        <end position="108"/>
    </location>
</feature>
<dbReference type="AlphaFoldDB" id="A0A318KQ50"/>
<dbReference type="Pfam" id="PF14079">
    <property type="entry name" value="DUF4260"/>
    <property type="match status" value="1"/>
</dbReference>
<proteinExistence type="predicted"/>
<keyword evidence="1" id="KW-0812">Transmembrane</keyword>
<keyword evidence="1" id="KW-0472">Membrane</keyword>
<protein>
    <submittedName>
        <fullName evidence="2">Uncharacterized protein DUF4260</fullName>
    </submittedName>
</protein>
<evidence type="ECO:0000313" key="3">
    <source>
        <dbReference type="Proteomes" id="UP000247555"/>
    </source>
</evidence>
<dbReference type="Proteomes" id="UP000247555">
    <property type="component" value="Unassembled WGS sequence"/>
</dbReference>
<gene>
    <name evidence="2" type="ORF">DFR34_1058</name>
</gene>
<dbReference type="EMBL" id="QJKI01000005">
    <property type="protein sequence ID" value="PXX79810.1"/>
    <property type="molecule type" value="Genomic_DNA"/>
</dbReference>
<dbReference type="InterPro" id="IPR025356">
    <property type="entry name" value="DUF4260"/>
</dbReference>
<reference evidence="2 3" key="1">
    <citation type="submission" date="2018-05" db="EMBL/GenBank/DDBJ databases">
        <title>Genomic Encyclopedia of Type Strains, Phase IV (KMG-IV): sequencing the most valuable type-strain genomes for metagenomic binning, comparative biology and taxonomic classification.</title>
        <authorList>
            <person name="Goeker M."/>
        </authorList>
    </citation>
    <scope>NUCLEOTIDE SEQUENCE [LARGE SCALE GENOMIC DNA]</scope>
    <source>
        <strain evidence="2 3">DSM 29661</strain>
    </source>
</reference>
<evidence type="ECO:0000256" key="1">
    <source>
        <dbReference type="SAM" id="Phobius"/>
    </source>
</evidence>
<keyword evidence="1" id="KW-1133">Transmembrane helix</keyword>
<keyword evidence="3" id="KW-1185">Reference proteome</keyword>
<organism evidence="2 3">
    <name type="scientific">Rivihabitans pingtungensis</name>
    <dbReference type="NCBI Taxonomy" id="1054498"/>
    <lineage>
        <taxon>Bacteria</taxon>
        <taxon>Pseudomonadati</taxon>
        <taxon>Pseudomonadota</taxon>
        <taxon>Betaproteobacteria</taxon>
        <taxon>Neisseriales</taxon>
        <taxon>Aquaspirillaceae</taxon>
        <taxon>Rivihabitans</taxon>
    </lineage>
</organism>
<evidence type="ECO:0000313" key="2">
    <source>
        <dbReference type="EMBL" id="PXX79810.1"/>
    </source>
</evidence>
<feature type="transmembrane region" description="Helical" evidence="1">
    <location>
        <begin position="140"/>
        <end position="161"/>
    </location>
</feature>